<sequence length="518" mass="59986">MARGKSFKVSFKPTYQNQAMLFPPDLNEMVSADHPVRVVDRIIDSLDIGLLLARYKPGGTSSYHPRMLLKVLVYAYMNNIYSSRKIEDVLGRDIYFLWLSGMSKPDHNTISRFRSGRLQEILQPIFSQVVLLLCDEGLLSLKELYTDGTKIEANANRYSFVWGKSITNNREKIKKQLNELWQYAKSIAAAELNSPTDPTDPGPIDSSKVKEVIDSINQALREVAKQEAIDPKIRQKLNYARKNWPDAIDRYDQQEQILKGRKSYSKTDPDATFMRMKEDHMKNGQLKPGYNVQISTNNQYILSYSIHQNPTDTLTLPTHLSSHIKHLKIKPSNITADAGYGSEQNYQWLENRKITAYVKHNQFDRNQNKNIRQKKRFTVDRLPYDKDLDTFTCPAGKKLTNQGSFKSHSHSGYEQTITKYKCESCAWCRLKKQCHKQKGSRVIEVNQQYRHLKAKADKRLNTKRGIRKRKKRGVDVEPVFANIKHNHHFKRFMLRGIEKVNVEMGLLALAHNIRKKVA</sequence>
<dbReference type="Pfam" id="PF13751">
    <property type="entry name" value="DDE_Tnp_1_6"/>
    <property type="match status" value="1"/>
</dbReference>
<dbReference type="InterPro" id="IPR047629">
    <property type="entry name" value="IS1182_transpos"/>
</dbReference>
<accession>A0A847SI90</accession>
<protein>
    <submittedName>
        <fullName evidence="3">IS1182 family transposase</fullName>
    </submittedName>
</protein>
<dbReference type="Pfam" id="PF05598">
    <property type="entry name" value="DUF772"/>
    <property type="match status" value="1"/>
</dbReference>
<dbReference type="AlphaFoldDB" id="A0A847SI90"/>
<name>A0A847SI90_9BACT</name>
<dbReference type="RefSeq" id="WP_168743101.1">
    <property type="nucleotide sequence ID" value="NZ_JABAHZ010000023.1"/>
</dbReference>
<dbReference type="Proteomes" id="UP000552864">
    <property type="component" value="Unassembled WGS sequence"/>
</dbReference>
<dbReference type="PANTHER" id="PTHR33408">
    <property type="entry name" value="TRANSPOSASE"/>
    <property type="match status" value="1"/>
</dbReference>
<feature type="domain" description="Transposase DDE" evidence="2">
    <location>
        <begin position="392"/>
        <end position="515"/>
    </location>
</feature>
<dbReference type="PANTHER" id="PTHR33408:SF2">
    <property type="entry name" value="TRANSPOSASE DDE DOMAIN-CONTAINING PROTEIN"/>
    <property type="match status" value="1"/>
</dbReference>
<evidence type="ECO:0000259" key="1">
    <source>
        <dbReference type="Pfam" id="PF05598"/>
    </source>
</evidence>
<dbReference type="InterPro" id="IPR008490">
    <property type="entry name" value="Transposase_InsH_N"/>
</dbReference>
<proteinExistence type="predicted"/>
<dbReference type="NCBIfam" id="NF033551">
    <property type="entry name" value="transpos_IS1182"/>
    <property type="match status" value="1"/>
</dbReference>
<gene>
    <name evidence="3" type="ORF">HGH91_30905</name>
</gene>
<keyword evidence="4" id="KW-1185">Reference proteome</keyword>
<dbReference type="EMBL" id="JABAHZ010000023">
    <property type="protein sequence ID" value="NLR83060.1"/>
    <property type="molecule type" value="Genomic_DNA"/>
</dbReference>
<reference evidence="3 4" key="1">
    <citation type="submission" date="2020-04" db="EMBL/GenBank/DDBJ databases">
        <authorList>
            <person name="Yin C."/>
        </authorList>
    </citation>
    <scope>NUCLEOTIDE SEQUENCE [LARGE SCALE GENOMIC DNA]</scope>
    <source>
        <strain evidence="3 4">Ak56</strain>
    </source>
</reference>
<evidence type="ECO:0000259" key="2">
    <source>
        <dbReference type="Pfam" id="PF13751"/>
    </source>
</evidence>
<comment type="caution">
    <text evidence="3">The sequence shown here is derived from an EMBL/GenBank/DDBJ whole genome shotgun (WGS) entry which is preliminary data.</text>
</comment>
<evidence type="ECO:0000313" key="3">
    <source>
        <dbReference type="EMBL" id="NLR83060.1"/>
    </source>
</evidence>
<evidence type="ECO:0000313" key="4">
    <source>
        <dbReference type="Proteomes" id="UP000552864"/>
    </source>
</evidence>
<organism evidence="3 4">
    <name type="scientific">Chitinophaga eiseniae</name>
    <dbReference type="NCBI Taxonomy" id="634771"/>
    <lineage>
        <taxon>Bacteria</taxon>
        <taxon>Pseudomonadati</taxon>
        <taxon>Bacteroidota</taxon>
        <taxon>Chitinophagia</taxon>
        <taxon>Chitinophagales</taxon>
        <taxon>Chitinophagaceae</taxon>
        <taxon>Chitinophaga</taxon>
    </lineage>
</organism>
<feature type="domain" description="Transposase InsH N-terminal" evidence="1">
    <location>
        <begin position="25"/>
        <end position="115"/>
    </location>
</feature>
<dbReference type="InterPro" id="IPR025668">
    <property type="entry name" value="Tnp_DDE_dom"/>
</dbReference>